<dbReference type="KEGG" id="rgr:FZ934_11860"/>
<dbReference type="EMBL" id="CP043498">
    <property type="protein sequence ID" value="QFY61047.1"/>
    <property type="molecule type" value="Genomic_DNA"/>
</dbReference>
<evidence type="ECO:0000313" key="2">
    <source>
        <dbReference type="Proteomes" id="UP000326881"/>
    </source>
</evidence>
<dbReference type="OrthoDB" id="7211025at2"/>
<dbReference type="Proteomes" id="UP000326881">
    <property type="component" value="Chromosome"/>
</dbReference>
<gene>
    <name evidence="1" type="ORF">FZ934_11860</name>
</gene>
<dbReference type="AlphaFoldDB" id="A0A5Q0CAZ0"/>
<name>A0A5Q0CAZ0_9HYPH</name>
<keyword evidence="2" id="KW-1185">Reference proteome</keyword>
<protein>
    <submittedName>
        <fullName evidence="1">Uncharacterized protein</fullName>
    </submittedName>
</protein>
<evidence type="ECO:0000313" key="1">
    <source>
        <dbReference type="EMBL" id="QFY61047.1"/>
    </source>
</evidence>
<organism evidence="1 2">
    <name type="scientific">Rhizobium grahamii</name>
    <dbReference type="NCBI Taxonomy" id="1120045"/>
    <lineage>
        <taxon>Bacteria</taxon>
        <taxon>Pseudomonadati</taxon>
        <taxon>Pseudomonadota</taxon>
        <taxon>Alphaproteobacteria</taxon>
        <taxon>Hyphomicrobiales</taxon>
        <taxon>Rhizobiaceae</taxon>
        <taxon>Rhizobium/Agrobacterium group</taxon>
        <taxon>Rhizobium</taxon>
    </lineage>
</organism>
<reference evidence="1 2" key="1">
    <citation type="submission" date="2019-08" db="EMBL/GenBank/DDBJ databases">
        <title>Prosopis cineraria nodule microbiome.</title>
        <authorList>
            <person name="Ali R."/>
            <person name="Chaluvadi S.R."/>
            <person name="Wang X."/>
        </authorList>
    </citation>
    <scope>NUCLEOTIDE SEQUENCE [LARGE SCALE GENOMIC DNA]</scope>
    <source>
        <strain evidence="1 2">BG7</strain>
    </source>
</reference>
<dbReference type="RefSeq" id="WP_153271216.1">
    <property type="nucleotide sequence ID" value="NZ_CP043498.1"/>
</dbReference>
<proteinExistence type="predicted"/>
<accession>A0A5Q0CAZ0</accession>
<sequence length="67" mass="7307">MTCDEPEELPRYQVRREMPGGWSVIDTFTSLPAATDGRDLVGLSKQDAEDIAAELNDSAAEGRDPLV</sequence>